<feature type="coiled-coil region" evidence="1">
    <location>
        <begin position="168"/>
        <end position="206"/>
    </location>
</feature>
<dbReference type="EMBL" id="JAPFQN010000028">
    <property type="protein sequence ID" value="MCX2746184.1"/>
    <property type="molecule type" value="Genomic_DNA"/>
</dbReference>
<evidence type="ECO:0000313" key="4">
    <source>
        <dbReference type="EMBL" id="MCX2746184.1"/>
    </source>
</evidence>
<name>A0ABT3RXT0_9BACT</name>
<sequence length="336" mass="38384">MENYSFIVGIDVSKSKLDYTLITNLDPSKQGFHFISSNDKKGIKEALKEIKKKVNSLNDVLFCFENTGVYSMPLSVNLSALDLDYWVVAPIEINKAKGLVRGKSDKTDSKDIAFYAKTHIHKLKLTSLPEADILRIKILLSERSKLIKSFRALDSIKEYENRFPSKLIKDALRINKRVIRQLKKAIKEIEQKIDLIISENQILKKQSDLIQSIPGIGKQTAYQLICTTNGFENFTNWRQLACYAGVAPFEYTSGSSVRGKTRVSHYADKQLKSLLNMCALSSKKYDPQMKNYFDRKVSEGKNKMLVLNNIRCKLLSRVFAVINRQTPYINTFKFAA</sequence>
<feature type="domain" description="Transposase IS110-like N-terminal" evidence="2">
    <location>
        <begin position="8"/>
        <end position="151"/>
    </location>
</feature>
<dbReference type="PANTHER" id="PTHR33055:SF3">
    <property type="entry name" value="PUTATIVE TRANSPOSASE FOR IS117-RELATED"/>
    <property type="match status" value="1"/>
</dbReference>
<evidence type="ECO:0000259" key="2">
    <source>
        <dbReference type="Pfam" id="PF01548"/>
    </source>
</evidence>
<protein>
    <submittedName>
        <fullName evidence="4">IS110 family transposase</fullName>
    </submittedName>
</protein>
<dbReference type="NCBIfam" id="NF033542">
    <property type="entry name" value="transpos_IS110"/>
    <property type="match status" value="1"/>
</dbReference>
<evidence type="ECO:0000313" key="5">
    <source>
        <dbReference type="Proteomes" id="UP001209885"/>
    </source>
</evidence>
<evidence type="ECO:0000256" key="1">
    <source>
        <dbReference type="SAM" id="Coils"/>
    </source>
</evidence>
<dbReference type="SUPFAM" id="SSF47807">
    <property type="entry name" value="5' to 3' exonuclease, C-terminal subdomain"/>
    <property type="match status" value="1"/>
</dbReference>
<accession>A0ABT3RXT0</accession>
<proteinExistence type="predicted"/>
<dbReference type="InterPro" id="IPR047650">
    <property type="entry name" value="Transpos_IS110"/>
</dbReference>
<dbReference type="InterPro" id="IPR036279">
    <property type="entry name" value="5-3_exonuclease_C_sf"/>
</dbReference>
<gene>
    <name evidence="4" type="ORF">OO013_20075</name>
</gene>
<dbReference type="RefSeq" id="WP_266058917.1">
    <property type="nucleotide sequence ID" value="NZ_JAPFQN010000028.1"/>
</dbReference>
<dbReference type="Pfam" id="PF02371">
    <property type="entry name" value="Transposase_20"/>
    <property type="match status" value="1"/>
</dbReference>
<dbReference type="InterPro" id="IPR003346">
    <property type="entry name" value="Transposase_20"/>
</dbReference>
<feature type="domain" description="Transposase IS116/IS110/IS902 C-terminal" evidence="3">
    <location>
        <begin position="208"/>
        <end position="293"/>
    </location>
</feature>
<comment type="caution">
    <text evidence="4">The sequence shown here is derived from an EMBL/GenBank/DDBJ whole genome shotgun (WGS) entry which is preliminary data.</text>
</comment>
<dbReference type="Pfam" id="PF01548">
    <property type="entry name" value="DEDD_Tnp_IS110"/>
    <property type="match status" value="1"/>
</dbReference>
<reference evidence="4 5" key="1">
    <citation type="submission" date="2022-11" db="EMBL/GenBank/DDBJ databases">
        <title>The characterization of three novel Bacteroidetes species and genomic analysis of their roles in tidal elemental geochemical cycles.</title>
        <authorList>
            <person name="Ma K."/>
        </authorList>
    </citation>
    <scope>NUCLEOTIDE SEQUENCE [LARGE SCALE GENOMIC DNA]</scope>
    <source>
        <strain evidence="4 5">M17</strain>
    </source>
</reference>
<keyword evidence="5" id="KW-1185">Reference proteome</keyword>
<keyword evidence="1" id="KW-0175">Coiled coil</keyword>
<evidence type="ECO:0000259" key="3">
    <source>
        <dbReference type="Pfam" id="PF02371"/>
    </source>
</evidence>
<dbReference type="PANTHER" id="PTHR33055">
    <property type="entry name" value="TRANSPOSASE FOR INSERTION SEQUENCE ELEMENT IS1111A"/>
    <property type="match status" value="1"/>
</dbReference>
<organism evidence="4 5">
    <name type="scientific">Mangrovivirga halotolerans</name>
    <dbReference type="NCBI Taxonomy" id="2993936"/>
    <lineage>
        <taxon>Bacteria</taxon>
        <taxon>Pseudomonadati</taxon>
        <taxon>Bacteroidota</taxon>
        <taxon>Cytophagia</taxon>
        <taxon>Cytophagales</taxon>
        <taxon>Mangrovivirgaceae</taxon>
        <taxon>Mangrovivirga</taxon>
    </lineage>
</organism>
<dbReference type="Proteomes" id="UP001209885">
    <property type="component" value="Unassembled WGS sequence"/>
</dbReference>
<dbReference type="InterPro" id="IPR002525">
    <property type="entry name" value="Transp_IS110-like_N"/>
</dbReference>